<dbReference type="AlphaFoldDB" id="A0A383RAY7"/>
<gene>
    <name evidence="1" type="ORF">PBLR_11911</name>
</gene>
<accession>A0A383RAY7</accession>
<evidence type="ECO:0008006" key="3">
    <source>
        <dbReference type="Google" id="ProtNLM"/>
    </source>
</evidence>
<dbReference type="Proteomes" id="UP000304148">
    <property type="component" value="Chromosome"/>
</dbReference>
<sequence>MSVHHIKRRFLAGAGVLLVIALLGWSVDINDAAAAAKSKYAVQLGNVTVPQNEVLNEHGMILVPLSTITGSMGLDMSYAFQRGLYDYHVYAMPQKTKTVEVWGNDIRGYWVSTHPNGKEDDEDYTHVYEPDSNCAPESDVCEVLKETYRGPIIRDGELYVQVRWIAKAFDWKLAIIPDGEGQFLIKITSNTEGS</sequence>
<dbReference type="EMBL" id="LS992241">
    <property type="protein sequence ID" value="SYX83489.1"/>
    <property type="molecule type" value="Genomic_DNA"/>
</dbReference>
<evidence type="ECO:0000313" key="2">
    <source>
        <dbReference type="Proteomes" id="UP000304148"/>
    </source>
</evidence>
<name>A0A383RAY7_PAEAL</name>
<dbReference type="RefSeq" id="WP_138185571.1">
    <property type="nucleotide sequence ID" value="NZ_LS992241.1"/>
</dbReference>
<organism evidence="1 2">
    <name type="scientific">Paenibacillus alvei</name>
    <name type="common">Bacillus alvei</name>
    <dbReference type="NCBI Taxonomy" id="44250"/>
    <lineage>
        <taxon>Bacteria</taxon>
        <taxon>Bacillati</taxon>
        <taxon>Bacillota</taxon>
        <taxon>Bacilli</taxon>
        <taxon>Bacillales</taxon>
        <taxon>Paenibacillaceae</taxon>
        <taxon>Paenibacillus</taxon>
    </lineage>
</organism>
<protein>
    <recommendedName>
        <fullName evidence="3">Copper amine oxidase-like N-terminal domain-containing protein</fullName>
    </recommendedName>
</protein>
<reference evidence="2" key="1">
    <citation type="submission" date="2018-08" db="EMBL/GenBank/DDBJ databases">
        <authorList>
            <person name="Chevrot R."/>
        </authorList>
    </citation>
    <scope>NUCLEOTIDE SEQUENCE [LARGE SCALE GENOMIC DNA]</scope>
</reference>
<evidence type="ECO:0000313" key="1">
    <source>
        <dbReference type="EMBL" id="SYX83489.1"/>
    </source>
</evidence>
<proteinExistence type="predicted"/>